<comment type="caution">
    <text evidence="1">The sequence shown here is derived from an EMBL/GenBank/DDBJ whole genome shotgun (WGS) entry which is preliminary data.</text>
</comment>
<name>A0ABY1PYG1_9BURK</name>
<accession>A0ABY1PYG1</accession>
<protein>
    <recommendedName>
        <fullName evidence="3">ATP-grasp domain-containing protein</fullName>
    </recommendedName>
</protein>
<proteinExistence type="predicted"/>
<keyword evidence="2" id="KW-1185">Reference proteome</keyword>
<organism evidence="1 2">
    <name type="scientific">Noviherbaspirillum suwonense</name>
    <dbReference type="NCBI Taxonomy" id="1224511"/>
    <lineage>
        <taxon>Bacteria</taxon>
        <taxon>Pseudomonadati</taxon>
        <taxon>Pseudomonadota</taxon>
        <taxon>Betaproteobacteria</taxon>
        <taxon>Burkholderiales</taxon>
        <taxon>Oxalobacteraceae</taxon>
        <taxon>Noviherbaspirillum</taxon>
    </lineage>
</organism>
<sequence length="339" mass="37628">MAELVEERCPYLFSARPVFISDEQTERMASVVRAVESVVALPAYRDRVLGEALPIARHDPGGAKGVFFGYDFHVRDNEVGLIEINTNAGGAMLNAVMAKAHHACCIDTAQAATTAISSRALEKGIVDMFYAEWRLSGRDRPLQTIAIVDAAPEEQYLYPEFLLFKQLFERHGLRAVIADPAELQLRDGVLWHHDTAIDLVYNRLTDFMLELPASAALRAAYLEHAVVLTPHPQAHALYADKRNLALLCDAKLLDALGVAPSTRDVLLANIQHTEVVDVAHADRLWSERRRLFFKPTDGYGGRAAYRGDKITKRVWNEILAGSYVAQAIMVPGDRVIGSR</sequence>
<gene>
    <name evidence="1" type="ORF">SAMN06295970_10371</name>
</gene>
<evidence type="ECO:0000313" key="1">
    <source>
        <dbReference type="EMBL" id="SMP51865.1"/>
    </source>
</evidence>
<dbReference type="SUPFAM" id="SSF56059">
    <property type="entry name" value="Glutathione synthetase ATP-binding domain-like"/>
    <property type="match status" value="1"/>
</dbReference>
<reference evidence="1 2" key="1">
    <citation type="submission" date="2017-05" db="EMBL/GenBank/DDBJ databases">
        <authorList>
            <person name="Varghese N."/>
            <person name="Submissions S."/>
        </authorList>
    </citation>
    <scope>NUCLEOTIDE SEQUENCE [LARGE SCALE GENOMIC DNA]</scope>
    <source>
        <strain evidence="1 2">DSM 26001</strain>
    </source>
</reference>
<dbReference type="EMBL" id="FXUL01000003">
    <property type="protein sequence ID" value="SMP51865.1"/>
    <property type="molecule type" value="Genomic_DNA"/>
</dbReference>
<dbReference type="Proteomes" id="UP001158049">
    <property type="component" value="Unassembled WGS sequence"/>
</dbReference>
<evidence type="ECO:0000313" key="2">
    <source>
        <dbReference type="Proteomes" id="UP001158049"/>
    </source>
</evidence>
<evidence type="ECO:0008006" key="3">
    <source>
        <dbReference type="Google" id="ProtNLM"/>
    </source>
</evidence>